<protein>
    <submittedName>
        <fullName evidence="1">Uncharacterized protein</fullName>
    </submittedName>
</protein>
<accession>A0A2N0BI94</accession>
<gene>
    <name evidence="1" type="ORF">CH379_15105</name>
</gene>
<dbReference type="AlphaFoldDB" id="A0A2N0B6E9"/>
<sequence length="69" mass="8098">MESESCPIRTVFRKIYSSKEYNRGPGQKRGNPGRFYANPHYARDSSRFRKNVSRQVRTYLCGRGCRSSF</sequence>
<accession>A0A2N0B6E9</accession>
<evidence type="ECO:0000313" key="1">
    <source>
        <dbReference type="EMBL" id="PJZ92086.1"/>
    </source>
</evidence>
<dbReference type="EMBL" id="NPEF01000174">
    <property type="protein sequence ID" value="PJZ92086.1"/>
    <property type="molecule type" value="Genomic_DNA"/>
</dbReference>
<name>A0A2N0B6E9_9LEPT</name>
<comment type="caution">
    <text evidence="1">The sequence shown here is derived from an EMBL/GenBank/DDBJ whole genome shotgun (WGS) entry which is preliminary data.</text>
</comment>
<proteinExistence type="predicted"/>
<organism evidence="1">
    <name type="scientific">Leptospira ellisii</name>
    <dbReference type="NCBI Taxonomy" id="2023197"/>
    <lineage>
        <taxon>Bacteria</taxon>
        <taxon>Pseudomonadati</taxon>
        <taxon>Spirochaetota</taxon>
        <taxon>Spirochaetia</taxon>
        <taxon>Leptospirales</taxon>
        <taxon>Leptospiraceae</taxon>
        <taxon>Leptospira</taxon>
    </lineage>
</organism>
<reference evidence="1" key="1">
    <citation type="submission" date="2017-07" db="EMBL/GenBank/DDBJ databases">
        <title>Leptospira spp. isolated from tropical soils.</title>
        <authorList>
            <person name="Thibeaux R."/>
            <person name="Iraola G."/>
            <person name="Ferres I."/>
            <person name="Bierque E."/>
            <person name="Girault D."/>
            <person name="Soupe-Gilbert M.-E."/>
            <person name="Picardeau M."/>
            <person name="Goarant C."/>
        </authorList>
    </citation>
    <scope>NUCLEOTIDE SEQUENCE [LARGE SCALE GENOMIC DNA]</scope>
    <source>
        <strain evidence="1">ATI7-C-A5</strain>
    </source>
</reference>